<accession>A0A9W7ZRU4</accession>
<evidence type="ECO:0000259" key="12">
    <source>
        <dbReference type="Pfam" id="PF05193"/>
    </source>
</evidence>
<dbReference type="OrthoDB" id="6369905at2759"/>
<keyword evidence="6" id="KW-0249">Electron transport</keyword>
<keyword evidence="2" id="KW-0813">Transport</keyword>
<dbReference type="EMBL" id="JANBPU010000183">
    <property type="protein sequence ID" value="KAJ1914727.1"/>
    <property type="molecule type" value="Genomic_DNA"/>
</dbReference>
<dbReference type="PANTHER" id="PTHR11851">
    <property type="entry name" value="METALLOPROTEASE"/>
    <property type="match status" value="1"/>
</dbReference>
<dbReference type="PANTHER" id="PTHR11851:SF209">
    <property type="entry name" value="CYTOCHROME B-C1 COMPLEX SUBUNIT 2, MITOCHONDRIAL"/>
    <property type="match status" value="1"/>
</dbReference>
<evidence type="ECO:0000256" key="4">
    <source>
        <dbReference type="ARBA" id="ARBA00022792"/>
    </source>
</evidence>
<keyword evidence="4" id="KW-0999">Mitochondrion inner membrane</keyword>
<evidence type="ECO:0000256" key="9">
    <source>
        <dbReference type="ARBA" id="ARBA00038146"/>
    </source>
</evidence>
<feature type="domain" description="Peptidase M16 N-terminal" evidence="11">
    <location>
        <begin position="43"/>
        <end position="179"/>
    </location>
</feature>
<comment type="similarity">
    <text evidence="9">Belongs to the peptidase M16 family. UQCRC2/QCR2 subfamily.</text>
</comment>
<keyword evidence="8" id="KW-0472">Membrane</keyword>
<comment type="subcellular location">
    <subcellularLocation>
        <location evidence="1">Mitochondrion inner membrane</location>
        <topology evidence="1">Peripheral membrane protein</topology>
        <orientation evidence="1">Matrix side</orientation>
    </subcellularLocation>
</comment>
<organism evidence="13 14">
    <name type="scientific">Mycoemilia scoparia</name>
    <dbReference type="NCBI Taxonomy" id="417184"/>
    <lineage>
        <taxon>Eukaryota</taxon>
        <taxon>Fungi</taxon>
        <taxon>Fungi incertae sedis</taxon>
        <taxon>Zoopagomycota</taxon>
        <taxon>Kickxellomycotina</taxon>
        <taxon>Kickxellomycetes</taxon>
        <taxon>Kickxellales</taxon>
        <taxon>Kickxellaceae</taxon>
        <taxon>Mycoemilia</taxon>
    </lineage>
</organism>
<comment type="caution">
    <text evidence="13">The sequence shown here is derived from an EMBL/GenBank/DDBJ whole genome shotgun (WGS) entry which is preliminary data.</text>
</comment>
<dbReference type="Proteomes" id="UP001150538">
    <property type="component" value="Unassembled WGS sequence"/>
</dbReference>
<protein>
    <recommendedName>
        <fullName evidence="10">Cytochrome b-c1 complex subunit 2, mitochondrial</fullName>
    </recommendedName>
</protein>
<evidence type="ECO:0000256" key="3">
    <source>
        <dbReference type="ARBA" id="ARBA00022660"/>
    </source>
</evidence>
<feature type="domain" description="Peptidase M16 C-terminal" evidence="12">
    <location>
        <begin position="188"/>
        <end position="361"/>
    </location>
</feature>
<dbReference type="InterPro" id="IPR050361">
    <property type="entry name" value="MPP/UQCRC_Complex"/>
</dbReference>
<name>A0A9W7ZRU4_9FUNG</name>
<dbReference type="Gene3D" id="3.30.830.10">
    <property type="entry name" value="Metalloenzyme, LuxS/M16 peptidase-like"/>
    <property type="match status" value="2"/>
</dbReference>
<dbReference type="AlphaFoldDB" id="A0A9W7ZRU4"/>
<evidence type="ECO:0000313" key="14">
    <source>
        <dbReference type="Proteomes" id="UP001150538"/>
    </source>
</evidence>
<evidence type="ECO:0000256" key="5">
    <source>
        <dbReference type="ARBA" id="ARBA00022946"/>
    </source>
</evidence>
<dbReference type="GO" id="GO:0046872">
    <property type="term" value="F:metal ion binding"/>
    <property type="evidence" value="ECO:0007669"/>
    <property type="project" value="InterPro"/>
</dbReference>
<proteinExistence type="inferred from homology"/>
<dbReference type="FunFam" id="3.30.830.10:FF:000021">
    <property type="entry name" value="Cytochrome b-c1 complex subunit 2"/>
    <property type="match status" value="1"/>
</dbReference>
<dbReference type="InterPro" id="IPR011765">
    <property type="entry name" value="Pept_M16_N"/>
</dbReference>
<keyword evidence="7" id="KW-0496">Mitochondrion</keyword>
<dbReference type="Pfam" id="PF00675">
    <property type="entry name" value="Peptidase_M16"/>
    <property type="match status" value="1"/>
</dbReference>
<reference evidence="13" key="1">
    <citation type="submission" date="2022-07" db="EMBL/GenBank/DDBJ databases">
        <title>Phylogenomic reconstructions and comparative analyses of Kickxellomycotina fungi.</title>
        <authorList>
            <person name="Reynolds N.K."/>
            <person name="Stajich J.E."/>
            <person name="Barry K."/>
            <person name="Grigoriev I.V."/>
            <person name="Crous P."/>
            <person name="Smith M.E."/>
        </authorList>
    </citation>
    <scope>NUCLEOTIDE SEQUENCE</scope>
    <source>
        <strain evidence="13">NBRC 100468</strain>
    </source>
</reference>
<evidence type="ECO:0000256" key="2">
    <source>
        <dbReference type="ARBA" id="ARBA00022448"/>
    </source>
</evidence>
<sequence>MRAVANILKNQQALSRLSNARSYASAAASNGIQVVSTAGSHSDPQTASVSVVIRAGSRYEGVENSGAAHFLKNWAFRNTSPRTSFRTIREAELQGATLFAEADRESITYTVECFKEDVPFFVDVLGDVVTSTKFAQHEFDEIAKQVQFEALSARSSPVTRVIDDLHHAVYRNGLGNSLYALSSTPVKTAQDVSNYAKKAFTASNVAVVGTGIDAQELAQIVGSSATISKLAAVTGPLVESTLSKFHAGQSKYSDNDSSVFYYALGFEGPKDAATSAVLAELLGSGSHIKWGQGVSPLSQIGQSVGAKVQAFSANYTDSNLVGVVIAAPNDKAADAVKKVAAEIQKIASSSVSEEAVKRAVASAQLQYALQSETRGGVRQSLACEAISPSQKIDTAKFSALTTQALSQAASATFAKPSVSAFGNSRVTPYLDTLGF</sequence>
<dbReference type="Pfam" id="PF05193">
    <property type="entry name" value="Peptidase_M16_C"/>
    <property type="match status" value="1"/>
</dbReference>
<evidence type="ECO:0000256" key="8">
    <source>
        <dbReference type="ARBA" id="ARBA00023136"/>
    </source>
</evidence>
<dbReference type="InterPro" id="IPR007863">
    <property type="entry name" value="Peptidase_M16_C"/>
</dbReference>
<keyword evidence="14" id="KW-1185">Reference proteome</keyword>
<dbReference type="GO" id="GO:0005743">
    <property type="term" value="C:mitochondrial inner membrane"/>
    <property type="evidence" value="ECO:0007669"/>
    <property type="project" value="UniProtKB-SubCell"/>
</dbReference>
<dbReference type="SUPFAM" id="SSF63411">
    <property type="entry name" value="LuxS/MPP-like metallohydrolase"/>
    <property type="match status" value="2"/>
</dbReference>
<evidence type="ECO:0000256" key="6">
    <source>
        <dbReference type="ARBA" id="ARBA00022982"/>
    </source>
</evidence>
<evidence type="ECO:0000259" key="11">
    <source>
        <dbReference type="Pfam" id="PF00675"/>
    </source>
</evidence>
<gene>
    <name evidence="13" type="primary">QCR2</name>
    <name evidence="13" type="ORF">H4219_004664</name>
</gene>
<evidence type="ECO:0000313" key="13">
    <source>
        <dbReference type="EMBL" id="KAJ1914727.1"/>
    </source>
</evidence>
<evidence type="ECO:0000256" key="7">
    <source>
        <dbReference type="ARBA" id="ARBA00023128"/>
    </source>
</evidence>
<keyword evidence="3" id="KW-0679">Respiratory chain</keyword>
<evidence type="ECO:0000256" key="1">
    <source>
        <dbReference type="ARBA" id="ARBA00004443"/>
    </source>
</evidence>
<keyword evidence="5" id="KW-0809">Transit peptide</keyword>
<evidence type="ECO:0000256" key="10">
    <source>
        <dbReference type="ARBA" id="ARBA00040751"/>
    </source>
</evidence>
<dbReference type="InterPro" id="IPR011249">
    <property type="entry name" value="Metalloenz_LuxS/M16"/>
</dbReference>